<accession>A0A495IWU4</accession>
<dbReference type="InterPro" id="IPR006419">
    <property type="entry name" value="NMN_transpt_PnuC"/>
</dbReference>
<evidence type="ECO:0000256" key="4">
    <source>
        <dbReference type="ARBA" id="ARBA00017522"/>
    </source>
</evidence>
<dbReference type="Proteomes" id="UP000268007">
    <property type="component" value="Unassembled WGS sequence"/>
</dbReference>
<comment type="similarity">
    <text evidence="3">Belongs to the nicotinamide ribonucleoside (NR) uptake permease (TC 4.B.1) family.</text>
</comment>
<keyword evidence="8 10" id="KW-1133">Transmembrane helix</keyword>
<evidence type="ECO:0000256" key="8">
    <source>
        <dbReference type="ARBA" id="ARBA00022989"/>
    </source>
</evidence>
<evidence type="ECO:0000313" key="11">
    <source>
        <dbReference type="EMBL" id="RKR80821.1"/>
    </source>
</evidence>
<feature type="transmembrane region" description="Helical" evidence="10">
    <location>
        <begin position="134"/>
        <end position="153"/>
    </location>
</feature>
<evidence type="ECO:0000256" key="10">
    <source>
        <dbReference type="SAM" id="Phobius"/>
    </source>
</evidence>
<dbReference type="GO" id="GO:0034257">
    <property type="term" value="F:nicotinamide riboside transmembrane transporter activity"/>
    <property type="evidence" value="ECO:0007669"/>
    <property type="project" value="InterPro"/>
</dbReference>
<name>A0A495IWU4_9SPHI</name>
<organism evidence="11 12">
    <name type="scientific">Mucilaginibacter gracilis</name>
    <dbReference type="NCBI Taxonomy" id="423350"/>
    <lineage>
        <taxon>Bacteria</taxon>
        <taxon>Pseudomonadati</taxon>
        <taxon>Bacteroidota</taxon>
        <taxon>Sphingobacteriia</taxon>
        <taxon>Sphingobacteriales</taxon>
        <taxon>Sphingobacteriaceae</taxon>
        <taxon>Mucilaginibacter</taxon>
    </lineage>
</organism>
<dbReference type="PANTHER" id="PTHR36122:SF2">
    <property type="entry name" value="NICOTINAMIDE RIBOSIDE TRANSPORTER PNUC"/>
    <property type="match status" value="1"/>
</dbReference>
<feature type="transmembrane region" description="Helical" evidence="10">
    <location>
        <begin position="182"/>
        <end position="201"/>
    </location>
</feature>
<evidence type="ECO:0000313" key="12">
    <source>
        <dbReference type="Proteomes" id="UP000268007"/>
    </source>
</evidence>
<keyword evidence="9 10" id="KW-0472">Membrane</keyword>
<keyword evidence="6" id="KW-1003">Cell membrane</keyword>
<proteinExistence type="inferred from homology"/>
<reference evidence="11 12" key="1">
    <citation type="submission" date="2018-10" db="EMBL/GenBank/DDBJ databases">
        <title>Genomic Encyclopedia of Archaeal and Bacterial Type Strains, Phase II (KMG-II): from individual species to whole genera.</title>
        <authorList>
            <person name="Goeker M."/>
        </authorList>
    </citation>
    <scope>NUCLEOTIDE SEQUENCE [LARGE SCALE GENOMIC DNA]</scope>
    <source>
        <strain evidence="11 12">DSM 18602</strain>
    </source>
</reference>
<evidence type="ECO:0000256" key="3">
    <source>
        <dbReference type="ARBA" id="ARBA00006669"/>
    </source>
</evidence>
<feature type="transmembrane region" description="Helical" evidence="10">
    <location>
        <begin position="64"/>
        <end position="81"/>
    </location>
</feature>
<evidence type="ECO:0000256" key="9">
    <source>
        <dbReference type="ARBA" id="ARBA00023136"/>
    </source>
</evidence>
<evidence type="ECO:0000256" key="1">
    <source>
        <dbReference type="ARBA" id="ARBA00002672"/>
    </source>
</evidence>
<dbReference type="NCBIfam" id="TIGR01528">
    <property type="entry name" value="NMN_trans_PnuC"/>
    <property type="match status" value="1"/>
</dbReference>
<dbReference type="AlphaFoldDB" id="A0A495IWU4"/>
<feature type="transmembrane region" description="Helical" evidence="10">
    <location>
        <begin position="101"/>
        <end position="122"/>
    </location>
</feature>
<keyword evidence="5" id="KW-0813">Transport</keyword>
<comment type="subcellular location">
    <subcellularLocation>
        <location evidence="2">Cell membrane</location>
        <topology evidence="2">Multi-pass membrane protein</topology>
    </subcellularLocation>
</comment>
<dbReference type="PANTHER" id="PTHR36122">
    <property type="entry name" value="NICOTINAMIDE RIBOSIDE TRANSPORTER PNUC"/>
    <property type="match status" value="1"/>
</dbReference>
<keyword evidence="12" id="KW-1185">Reference proteome</keyword>
<comment type="function">
    <text evidence="1">Required for nicotinamide riboside transport across the inner membrane.</text>
</comment>
<sequence length="215" mass="25032">MHQLMQLLMEQIKATTPIEWIAVAMSVAEVLLARINNVWLYPTGIIGTVLGIYLLLNVHLYGESLLNVYYLVMSFYGWYYWLKKKGEPPVKITWSSRTEWVVTLSITFIGWAILYAILNHGFVFWRFNFPPSNVPIWDAFVSSSAWAGMWLLARRKIENWLLLNLSNVFAVPLLFYKHLPLFGFLTIFLFVIGVWGFIDWIKIYNKEKSSVLLAA</sequence>
<protein>
    <recommendedName>
        <fullName evidence="4">Nicotinamide riboside transporter PnuC</fullName>
    </recommendedName>
</protein>
<evidence type="ECO:0000256" key="7">
    <source>
        <dbReference type="ARBA" id="ARBA00022692"/>
    </source>
</evidence>
<feature type="transmembrane region" description="Helical" evidence="10">
    <location>
        <begin position="39"/>
        <end position="58"/>
    </location>
</feature>
<evidence type="ECO:0000256" key="5">
    <source>
        <dbReference type="ARBA" id="ARBA00022448"/>
    </source>
</evidence>
<feature type="transmembrane region" description="Helical" evidence="10">
    <location>
        <begin position="160"/>
        <end position="176"/>
    </location>
</feature>
<comment type="caution">
    <text evidence="11">The sequence shown here is derived from an EMBL/GenBank/DDBJ whole genome shotgun (WGS) entry which is preliminary data.</text>
</comment>
<evidence type="ECO:0000256" key="6">
    <source>
        <dbReference type="ARBA" id="ARBA00022475"/>
    </source>
</evidence>
<dbReference type="EMBL" id="RBKU01000001">
    <property type="protein sequence ID" value="RKR80821.1"/>
    <property type="molecule type" value="Genomic_DNA"/>
</dbReference>
<dbReference type="Pfam" id="PF04973">
    <property type="entry name" value="NMN_transporter"/>
    <property type="match status" value="1"/>
</dbReference>
<dbReference type="GO" id="GO:0005886">
    <property type="term" value="C:plasma membrane"/>
    <property type="evidence" value="ECO:0007669"/>
    <property type="project" value="UniProtKB-SubCell"/>
</dbReference>
<evidence type="ECO:0000256" key="2">
    <source>
        <dbReference type="ARBA" id="ARBA00004651"/>
    </source>
</evidence>
<keyword evidence="7 10" id="KW-0812">Transmembrane</keyword>
<gene>
    <name evidence="11" type="ORF">BDD43_0957</name>
</gene>